<organism evidence="1 2">
    <name type="scientific">Oligella urethralis</name>
    <dbReference type="NCBI Taxonomy" id="90245"/>
    <lineage>
        <taxon>Bacteria</taxon>
        <taxon>Pseudomonadati</taxon>
        <taxon>Pseudomonadota</taxon>
        <taxon>Betaproteobacteria</taxon>
        <taxon>Burkholderiales</taxon>
        <taxon>Alcaligenaceae</taxon>
        <taxon>Oligella</taxon>
    </lineage>
</organism>
<name>A0A2X1UJ89_9BURK</name>
<dbReference type="Proteomes" id="UP000250242">
    <property type="component" value="Unassembled WGS sequence"/>
</dbReference>
<sequence length="34" mass="3872">MQQNNLQHAFLADLDKRLWSAADDRIISLTNTDG</sequence>
<evidence type="ECO:0000313" key="2">
    <source>
        <dbReference type="Proteomes" id="UP000250242"/>
    </source>
</evidence>
<gene>
    <name evidence="1" type="ORF">NCTC11009_00482</name>
</gene>
<accession>A0A2X1UJ89</accession>
<dbReference type="EMBL" id="UATH01000001">
    <property type="protein sequence ID" value="SPY07286.1"/>
    <property type="molecule type" value="Genomic_DNA"/>
</dbReference>
<reference evidence="1 2" key="1">
    <citation type="submission" date="2018-06" db="EMBL/GenBank/DDBJ databases">
        <authorList>
            <consortium name="Pathogen Informatics"/>
            <person name="Doyle S."/>
        </authorList>
    </citation>
    <scope>NUCLEOTIDE SEQUENCE [LARGE SCALE GENOMIC DNA]</scope>
    <source>
        <strain evidence="1 2">NCTC11009</strain>
    </source>
</reference>
<dbReference type="AlphaFoldDB" id="A0A2X1UJ89"/>
<evidence type="ECO:0000313" key="1">
    <source>
        <dbReference type="EMBL" id="SPY07286.1"/>
    </source>
</evidence>
<proteinExistence type="predicted"/>
<protein>
    <submittedName>
        <fullName evidence="1">Uncharacterized protein</fullName>
    </submittedName>
</protein>